<dbReference type="AlphaFoldDB" id="A0A1I5WMA6"/>
<evidence type="ECO:0000313" key="1">
    <source>
        <dbReference type="EMBL" id="SFQ20829.1"/>
    </source>
</evidence>
<proteinExistence type="predicted"/>
<sequence>MKFVLSFLCLFLIVTNSVLLLFQYDAYSSGLEENGQVFFYEQDVEMKVKKDKIVIKQHFINLPEEEVIVTWPIISENRSCDLDTSDSCNRLTEDMTTFKAEENSKQSISYEIPLVDGLKDGQLIQDFLVKIETGAVSLTSLQITDELKRGGMWVSGLPLIGKTSLELIDYSLSIGAGDVEELYWQQNVLPIQYEDDYFTVYASTTLPDEITNLLGELDYTNSEHLAVIFEKNKSNIDASRIAFVQQEDIASIQNELIVKNIQAQFELPREDQLIAEVLSSFLLDLPVGSPKSSWMYETITNYLTSEQRKKFQTALLNNKQQLTAAKFDEILTDIINLKTSFFVLNEQAGAENFPLLFEDYRPLYINELQQEKMKVLFKDGKILYEAEPLLSNLGYTLNHTDKGLYVQNATRAFRFPIQEPFYVLNEKRYDALSEPFEDIGSQLYIEEAWMMRLFLVNIEKQEKRINITQSALF</sequence>
<accession>A0A1I5WMA6</accession>
<evidence type="ECO:0000313" key="2">
    <source>
        <dbReference type="Proteomes" id="UP000198734"/>
    </source>
</evidence>
<keyword evidence="2" id="KW-1185">Reference proteome</keyword>
<dbReference type="Proteomes" id="UP000198734">
    <property type="component" value="Unassembled WGS sequence"/>
</dbReference>
<dbReference type="STRING" id="126156.SAMN05421670_1344"/>
<dbReference type="RefSeq" id="WP_093535358.1">
    <property type="nucleotide sequence ID" value="NZ_FOXU01000001.1"/>
</dbReference>
<dbReference type="OrthoDB" id="2431422at2"/>
<reference evidence="2" key="1">
    <citation type="submission" date="2016-10" db="EMBL/GenBank/DDBJ databases">
        <authorList>
            <person name="Varghese N."/>
            <person name="Submissions S."/>
        </authorList>
    </citation>
    <scope>NUCLEOTIDE SEQUENCE [LARGE SCALE GENOMIC DNA]</scope>
    <source>
        <strain evidence="2">DSM 11706</strain>
    </source>
</reference>
<protein>
    <recommendedName>
        <fullName evidence="3">Copper amine oxidase N-terminal domain-containing protein</fullName>
    </recommendedName>
</protein>
<gene>
    <name evidence="1" type="ORF">SAMN05421670_1344</name>
</gene>
<evidence type="ECO:0008006" key="3">
    <source>
        <dbReference type="Google" id="ProtNLM"/>
    </source>
</evidence>
<dbReference type="EMBL" id="FOXU01000001">
    <property type="protein sequence ID" value="SFQ20829.1"/>
    <property type="molecule type" value="Genomic_DNA"/>
</dbReference>
<name>A0A1I5WMA6_9BACI</name>
<organism evidence="1 2">
    <name type="scientific">Psychrobacillus psychrotolerans</name>
    <dbReference type="NCBI Taxonomy" id="126156"/>
    <lineage>
        <taxon>Bacteria</taxon>
        <taxon>Bacillati</taxon>
        <taxon>Bacillota</taxon>
        <taxon>Bacilli</taxon>
        <taxon>Bacillales</taxon>
        <taxon>Bacillaceae</taxon>
        <taxon>Psychrobacillus</taxon>
    </lineage>
</organism>